<evidence type="ECO:0000256" key="3">
    <source>
        <dbReference type="SAM" id="Coils"/>
    </source>
</evidence>
<keyword evidence="9" id="KW-1185">Reference proteome</keyword>
<dbReference type="EMBL" id="KV425995">
    <property type="protein sequence ID" value="KZV93108.1"/>
    <property type="molecule type" value="Genomic_DNA"/>
</dbReference>
<dbReference type="Proteomes" id="UP000077266">
    <property type="component" value="Unassembled WGS sequence"/>
</dbReference>
<dbReference type="InterPro" id="IPR001660">
    <property type="entry name" value="SAM"/>
</dbReference>
<dbReference type="InterPro" id="IPR000159">
    <property type="entry name" value="RA_dom"/>
</dbReference>
<feature type="domain" description="SAM" evidence="6">
    <location>
        <begin position="11"/>
        <end position="74"/>
    </location>
</feature>
<accession>A0A165IA24</accession>
<dbReference type="SUPFAM" id="SSF54236">
    <property type="entry name" value="Ubiquitin-like"/>
    <property type="match status" value="1"/>
</dbReference>
<feature type="domain" description="SH3" evidence="5">
    <location>
        <begin position="523"/>
        <end position="583"/>
    </location>
</feature>
<dbReference type="InterPro" id="IPR001452">
    <property type="entry name" value="SH3_domain"/>
</dbReference>
<dbReference type="InterPro" id="IPR036028">
    <property type="entry name" value="SH3-like_dom_sf"/>
</dbReference>
<dbReference type="PROSITE" id="PS50105">
    <property type="entry name" value="SAM_DOMAIN"/>
    <property type="match status" value="1"/>
</dbReference>
<protein>
    <submittedName>
        <fullName evidence="8">RA-domain-containing protein</fullName>
    </submittedName>
</protein>
<dbReference type="CDD" id="cd00174">
    <property type="entry name" value="SH3"/>
    <property type="match status" value="1"/>
</dbReference>
<evidence type="ECO:0000313" key="8">
    <source>
        <dbReference type="EMBL" id="KZV93108.1"/>
    </source>
</evidence>
<dbReference type="SMART" id="SM00326">
    <property type="entry name" value="SH3"/>
    <property type="match status" value="2"/>
</dbReference>
<dbReference type="SMART" id="SM00454">
    <property type="entry name" value="SAM"/>
    <property type="match status" value="1"/>
</dbReference>
<dbReference type="PROSITE" id="PS50002">
    <property type="entry name" value="SH3"/>
    <property type="match status" value="2"/>
</dbReference>
<dbReference type="Gene3D" id="1.10.150.50">
    <property type="entry name" value="Transcription Factor, Ets-1"/>
    <property type="match status" value="1"/>
</dbReference>
<evidence type="ECO:0000313" key="9">
    <source>
        <dbReference type="Proteomes" id="UP000077266"/>
    </source>
</evidence>
<feature type="compositionally biased region" description="Pro residues" evidence="4">
    <location>
        <begin position="213"/>
        <end position="225"/>
    </location>
</feature>
<keyword evidence="1 2" id="KW-0728">SH3 domain</keyword>
<organism evidence="8 9">
    <name type="scientific">Exidia glandulosa HHB12029</name>
    <dbReference type="NCBI Taxonomy" id="1314781"/>
    <lineage>
        <taxon>Eukaryota</taxon>
        <taxon>Fungi</taxon>
        <taxon>Dikarya</taxon>
        <taxon>Basidiomycota</taxon>
        <taxon>Agaricomycotina</taxon>
        <taxon>Agaricomycetes</taxon>
        <taxon>Auriculariales</taxon>
        <taxon>Exidiaceae</taxon>
        <taxon>Exidia</taxon>
    </lineage>
</organism>
<name>A0A165IA24_EXIGL</name>
<feature type="compositionally biased region" description="Low complexity" evidence="4">
    <location>
        <begin position="326"/>
        <end position="341"/>
    </location>
</feature>
<evidence type="ECO:0000256" key="2">
    <source>
        <dbReference type="PROSITE-ProRule" id="PRU00192"/>
    </source>
</evidence>
<dbReference type="Gene3D" id="2.30.30.40">
    <property type="entry name" value="SH3 Domains"/>
    <property type="match status" value="2"/>
</dbReference>
<dbReference type="Pfam" id="PF07647">
    <property type="entry name" value="SAM_2"/>
    <property type="match status" value="1"/>
</dbReference>
<keyword evidence="3" id="KW-0175">Coiled coil</keyword>
<dbReference type="InParanoid" id="A0A165IA24"/>
<evidence type="ECO:0000259" key="7">
    <source>
        <dbReference type="PROSITE" id="PS50200"/>
    </source>
</evidence>
<dbReference type="InterPro" id="IPR013761">
    <property type="entry name" value="SAM/pointed_sf"/>
</dbReference>
<dbReference type="PANTHER" id="PTHR48125:SF12">
    <property type="entry name" value="AT HOOK TRANSCRIPTION FACTOR FAMILY-RELATED"/>
    <property type="match status" value="1"/>
</dbReference>
<sequence length="645" mass="70057">MGEPQATILDWDELAVCSWLRSIGFDQYDAQIQEHSITGEVLAILDHESLKEVGVGSIGQRLAILKAVYHVKLAHNVPIEPDAYVPPSEANDGLEIISLERLNEIVREQDSRLRLLEDDNRRLLERFSSHDDHSNKKHSPPQPPPDHTLTRQPSFKWANFVKPAKSPTKQNSLDAGISDSPRSSPQAMEHDVPVRPGPPRKLSHQRQQQNVTPPTPARPSKPQPAPVNTAPTSAESAAATSDNLKSFKVSLDDPAWKVLPAALKKYKINNDDWQNYAMFICYGNTERCLSYDEKPLLLFQKLKEAKKNPVFMLKHIKDIRSPIAVAKQKQAQRQKTQTSSADAGPRPTPHPPVIKTSAPQLGTAPWPDIMSPGGVDPSAVVSKANAEVPTEEASGSAPAAGTGKSRTHTGNSNSDEDWVITPSGISYAVSIYPYMAEQDDELDVVVGDYYIILHRARGWWNVQCDPQGSGIVDQENGRAGWVPAGCLLETKVPVATAVAEAAGSASPSAVAGKNPILPLSIISTSFPGVALMDYHKKGDEELELHKDDALRVFKRYNHWSYAVKEQGGDRGWVPSWFIGKASSSSHSAGIPPTPITGPTINTSAASTAAATLLDTELRYAASSVESPLSPGFPHVAQAPRTAGFI</sequence>
<dbReference type="PANTHER" id="PTHR48125">
    <property type="entry name" value="LP07818P1"/>
    <property type="match status" value="1"/>
</dbReference>
<dbReference type="AlphaFoldDB" id="A0A165IA24"/>
<dbReference type="SUPFAM" id="SSF50044">
    <property type="entry name" value="SH3-domain"/>
    <property type="match status" value="2"/>
</dbReference>
<dbReference type="Pfam" id="PF00018">
    <property type="entry name" value="SH3_1"/>
    <property type="match status" value="2"/>
</dbReference>
<dbReference type="OrthoDB" id="8883818at2759"/>
<dbReference type="CDD" id="cd01786">
    <property type="entry name" value="RA_STE50"/>
    <property type="match status" value="1"/>
</dbReference>
<dbReference type="STRING" id="1314781.A0A165IA24"/>
<gene>
    <name evidence="8" type="ORF">EXIGLDRAFT_613440</name>
</gene>
<feature type="domain" description="Ras-associating" evidence="7">
    <location>
        <begin position="245"/>
        <end position="318"/>
    </location>
</feature>
<dbReference type="Gene3D" id="3.10.20.90">
    <property type="entry name" value="Phosphatidylinositol 3-kinase Catalytic Subunit, Chain A, domain 1"/>
    <property type="match status" value="1"/>
</dbReference>
<evidence type="ECO:0000256" key="4">
    <source>
        <dbReference type="SAM" id="MobiDB-lite"/>
    </source>
</evidence>
<evidence type="ECO:0000259" key="6">
    <source>
        <dbReference type="PROSITE" id="PS50105"/>
    </source>
</evidence>
<dbReference type="InterPro" id="IPR029071">
    <property type="entry name" value="Ubiquitin-like_domsf"/>
</dbReference>
<feature type="coiled-coil region" evidence="3">
    <location>
        <begin position="99"/>
        <end position="126"/>
    </location>
</feature>
<feature type="compositionally biased region" description="Low complexity" evidence="4">
    <location>
        <begin position="229"/>
        <end position="239"/>
    </location>
</feature>
<feature type="region of interest" description="Disordered" evidence="4">
    <location>
        <begin position="325"/>
        <end position="417"/>
    </location>
</feature>
<feature type="region of interest" description="Disordered" evidence="4">
    <location>
        <begin position="127"/>
        <end position="239"/>
    </location>
</feature>
<evidence type="ECO:0000256" key="1">
    <source>
        <dbReference type="ARBA" id="ARBA00022443"/>
    </source>
</evidence>
<dbReference type="SUPFAM" id="SSF47769">
    <property type="entry name" value="SAM/Pointed domain"/>
    <property type="match status" value="1"/>
</dbReference>
<proteinExistence type="predicted"/>
<dbReference type="PROSITE" id="PS50200">
    <property type="entry name" value="RA"/>
    <property type="match status" value="1"/>
</dbReference>
<dbReference type="SMART" id="SM00314">
    <property type="entry name" value="RA"/>
    <property type="match status" value="1"/>
</dbReference>
<dbReference type="GO" id="GO:0007165">
    <property type="term" value="P:signal transduction"/>
    <property type="evidence" value="ECO:0007669"/>
    <property type="project" value="InterPro"/>
</dbReference>
<reference evidence="8 9" key="1">
    <citation type="journal article" date="2016" name="Mol. Biol. Evol.">
        <title>Comparative Genomics of Early-Diverging Mushroom-Forming Fungi Provides Insights into the Origins of Lignocellulose Decay Capabilities.</title>
        <authorList>
            <person name="Nagy L.G."/>
            <person name="Riley R."/>
            <person name="Tritt A."/>
            <person name="Adam C."/>
            <person name="Daum C."/>
            <person name="Floudas D."/>
            <person name="Sun H."/>
            <person name="Yadav J.S."/>
            <person name="Pangilinan J."/>
            <person name="Larsson K.H."/>
            <person name="Matsuura K."/>
            <person name="Barry K."/>
            <person name="Labutti K."/>
            <person name="Kuo R."/>
            <person name="Ohm R.A."/>
            <person name="Bhattacharya S.S."/>
            <person name="Shirouzu T."/>
            <person name="Yoshinaga Y."/>
            <person name="Martin F.M."/>
            <person name="Grigoriev I.V."/>
            <person name="Hibbett D.S."/>
        </authorList>
    </citation>
    <scope>NUCLEOTIDE SEQUENCE [LARGE SCALE GENOMIC DNA]</scope>
    <source>
        <strain evidence="8 9">HHB12029</strain>
    </source>
</reference>
<dbReference type="Pfam" id="PF00788">
    <property type="entry name" value="RA"/>
    <property type="match status" value="1"/>
</dbReference>
<feature type="domain" description="SH3" evidence="5">
    <location>
        <begin position="423"/>
        <end position="492"/>
    </location>
</feature>
<evidence type="ECO:0000259" key="5">
    <source>
        <dbReference type="PROSITE" id="PS50002"/>
    </source>
</evidence>